<name>A0A8J7JMW8_9BACT</name>
<evidence type="ECO:0000313" key="2">
    <source>
        <dbReference type="Proteomes" id="UP000636888"/>
    </source>
</evidence>
<reference evidence="1" key="1">
    <citation type="submission" date="2020-12" db="EMBL/GenBank/DDBJ databases">
        <title>Geomonas sp. Red875, isolated from river sediment.</title>
        <authorList>
            <person name="Xu Z."/>
            <person name="Zhang Z."/>
            <person name="Masuda Y."/>
            <person name="Itoh H."/>
            <person name="Senoo K."/>
        </authorList>
    </citation>
    <scope>NUCLEOTIDE SEQUENCE</scope>
    <source>
        <strain evidence="1">Red875</strain>
    </source>
</reference>
<proteinExistence type="predicted"/>
<dbReference type="AlphaFoldDB" id="A0A8J7JMW8"/>
<accession>A0A8J7JMW8</accession>
<evidence type="ECO:0000313" key="1">
    <source>
        <dbReference type="EMBL" id="MBJ6726360.1"/>
    </source>
</evidence>
<sequence length="83" mass="9661">MKITERILVDLCRKMNADKLKRWDSGLKIERRGDEYFVIRLFRKPQNGRPRCLDLYRGSSREIKAFCDGFAHAAELVNSASAE</sequence>
<gene>
    <name evidence="1" type="ORF">JFN93_16740</name>
</gene>
<dbReference type="EMBL" id="JAEMHM010000014">
    <property type="protein sequence ID" value="MBJ6726360.1"/>
    <property type="molecule type" value="Genomic_DNA"/>
</dbReference>
<protein>
    <submittedName>
        <fullName evidence="1">Uncharacterized protein</fullName>
    </submittedName>
</protein>
<dbReference type="Proteomes" id="UP000636888">
    <property type="component" value="Unassembled WGS sequence"/>
</dbReference>
<keyword evidence="2" id="KW-1185">Reference proteome</keyword>
<comment type="caution">
    <text evidence="1">The sequence shown here is derived from an EMBL/GenBank/DDBJ whole genome shotgun (WGS) entry which is preliminary data.</text>
</comment>
<organism evidence="1 2">
    <name type="scientific">Geomesophilobacter sediminis</name>
    <dbReference type="NCBI Taxonomy" id="2798584"/>
    <lineage>
        <taxon>Bacteria</taxon>
        <taxon>Pseudomonadati</taxon>
        <taxon>Thermodesulfobacteriota</taxon>
        <taxon>Desulfuromonadia</taxon>
        <taxon>Geobacterales</taxon>
        <taxon>Geobacteraceae</taxon>
        <taxon>Geomesophilobacter</taxon>
    </lineage>
</organism>
<dbReference type="RefSeq" id="WP_199385277.1">
    <property type="nucleotide sequence ID" value="NZ_JAEMHM010000014.1"/>
</dbReference>